<sequence length="91" mass="10277">MRREISDFNTHFSFTINSLNDNNFGDGLAFFLAPNGSIIPPQSGGGCLGLFSYDFWFDNRSENQLIAVEFDTFSNDWDPDYIHVSIDANSI</sequence>
<dbReference type="InterPro" id="IPR019825">
    <property type="entry name" value="Lectin_legB_Mn/Ca_BS"/>
</dbReference>
<comment type="similarity">
    <text evidence="1">Belongs to the leguminous lectin family.</text>
</comment>
<organism evidence="4 5">
    <name type="scientific">Nelumbo nucifera</name>
    <name type="common">Sacred lotus</name>
    <dbReference type="NCBI Taxonomy" id="4432"/>
    <lineage>
        <taxon>Eukaryota</taxon>
        <taxon>Viridiplantae</taxon>
        <taxon>Streptophyta</taxon>
        <taxon>Embryophyta</taxon>
        <taxon>Tracheophyta</taxon>
        <taxon>Spermatophyta</taxon>
        <taxon>Magnoliopsida</taxon>
        <taxon>Proteales</taxon>
        <taxon>Nelumbonaceae</taxon>
        <taxon>Nelumbo</taxon>
    </lineage>
</organism>
<gene>
    <name evidence="4" type="ORF">HUJ06_003643</name>
</gene>
<dbReference type="Gene3D" id="2.60.120.200">
    <property type="match status" value="1"/>
</dbReference>
<name>A0A822ZKY7_NELNU</name>
<dbReference type="InterPro" id="IPR013320">
    <property type="entry name" value="ConA-like_dom_sf"/>
</dbReference>
<dbReference type="GO" id="GO:0030246">
    <property type="term" value="F:carbohydrate binding"/>
    <property type="evidence" value="ECO:0007669"/>
    <property type="project" value="UniProtKB-KW"/>
</dbReference>
<dbReference type="PANTHER" id="PTHR32401">
    <property type="entry name" value="CONCANAVALIN A-LIKE LECTIN FAMILY PROTEIN"/>
    <property type="match status" value="1"/>
</dbReference>
<keyword evidence="2" id="KW-0430">Lectin</keyword>
<dbReference type="EMBL" id="DUZY01000007">
    <property type="protein sequence ID" value="DAD45413.1"/>
    <property type="molecule type" value="Genomic_DNA"/>
</dbReference>
<dbReference type="Proteomes" id="UP000607653">
    <property type="component" value="Unassembled WGS sequence"/>
</dbReference>
<dbReference type="InterPro" id="IPR001220">
    <property type="entry name" value="Legume_lectin_dom"/>
</dbReference>
<protein>
    <recommendedName>
        <fullName evidence="3">Legume lectin domain-containing protein</fullName>
    </recommendedName>
</protein>
<feature type="domain" description="Legume lectin" evidence="3">
    <location>
        <begin position="4"/>
        <end position="91"/>
    </location>
</feature>
<dbReference type="PROSITE" id="PS00307">
    <property type="entry name" value="LECTIN_LEGUME_BETA"/>
    <property type="match status" value="1"/>
</dbReference>
<comment type="caution">
    <text evidence="4">The sequence shown here is derived from an EMBL/GenBank/DDBJ whole genome shotgun (WGS) entry which is preliminary data.</text>
</comment>
<proteinExistence type="inferred from homology"/>
<dbReference type="InterPro" id="IPR050258">
    <property type="entry name" value="Leguminous_Lectin"/>
</dbReference>
<keyword evidence="5" id="KW-1185">Reference proteome</keyword>
<dbReference type="SUPFAM" id="SSF49899">
    <property type="entry name" value="Concanavalin A-like lectins/glucanases"/>
    <property type="match status" value="1"/>
</dbReference>
<evidence type="ECO:0000256" key="1">
    <source>
        <dbReference type="ARBA" id="ARBA00007606"/>
    </source>
</evidence>
<dbReference type="Pfam" id="PF00139">
    <property type="entry name" value="Lectin_legB"/>
    <property type="match status" value="1"/>
</dbReference>
<evidence type="ECO:0000256" key="2">
    <source>
        <dbReference type="ARBA" id="ARBA00022734"/>
    </source>
</evidence>
<evidence type="ECO:0000313" key="5">
    <source>
        <dbReference type="Proteomes" id="UP000607653"/>
    </source>
</evidence>
<reference evidence="4 5" key="1">
    <citation type="journal article" date="2020" name="Mol. Biol. Evol.">
        <title>Distinct Expression and Methylation Patterns for Genes with Different Fates following a Single Whole-Genome Duplication in Flowering Plants.</title>
        <authorList>
            <person name="Shi T."/>
            <person name="Rahmani R.S."/>
            <person name="Gugger P.F."/>
            <person name="Wang M."/>
            <person name="Li H."/>
            <person name="Zhang Y."/>
            <person name="Li Z."/>
            <person name="Wang Q."/>
            <person name="Van de Peer Y."/>
            <person name="Marchal K."/>
            <person name="Chen J."/>
        </authorList>
    </citation>
    <scope>NUCLEOTIDE SEQUENCE [LARGE SCALE GENOMIC DNA]</scope>
    <source>
        <tissue evidence="4">Leaf</tissue>
    </source>
</reference>
<dbReference type="AlphaFoldDB" id="A0A822ZKY7"/>
<accession>A0A822ZKY7</accession>
<evidence type="ECO:0000313" key="4">
    <source>
        <dbReference type="EMBL" id="DAD45413.1"/>
    </source>
</evidence>
<dbReference type="PANTHER" id="PTHR32401:SF47">
    <property type="entry name" value="LEGUME LECTIN DOMAIN-CONTAINING PROTEIN"/>
    <property type="match status" value="1"/>
</dbReference>
<evidence type="ECO:0000259" key="3">
    <source>
        <dbReference type="Pfam" id="PF00139"/>
    </source>
</evidence>